<feature type="transmembrane region" description="Helical" evidence="7">
    <location>
        <begin position="727"/>
        <end position="744"/>
    </location>
</feature>
<keyword evidence="10" id="KW-1185">Reference proteome</keyword>
<evidence type="ECO:0000256" key="1">
    <source>
        <dbReference type="ARBA" id="ARBA00004651"/>
    </source>
</evidence>
<dbReference type="InterPro" id="IPR008250">
    <property type="entry name" value="ATPase_P-typ_transduc_dom_A_sf"/>
</dbReference>
<dbReference type="SUPFAM" id="SSF81653">
    <property type="entry name" value="Calcium ATPase, transduction domain A"/>
    <property type="match status" value="1"/>
</dbReference>
<dbReference type="Pfam" id="PF00122">
    <property type="entry name" value="E1-E2_ATPase"/>
    <property type="match status" value="1"/>
</dbReference>
<dbReference type="Gene3D" id="1.20.1110.10">
    <property type="entry name" value="Calcium-transporting ATPase, transmembrane domain"/>
    <property type="match status" value="1"/>
</dbReference>
<evidence type="ECO:0000256" key="3">
    <source>
        <dbReference type="ARBA" id="ARBA00022967"/>
    </source>
</evidence>
<feature type="transmembrane region" description="Helical" evidence="7">
    <location>
        <begin position="668"/>
        <end position="690"/>
    </location>
</feature>
<evidence type="ECO:0000313" key="10">
    <source>
        <dbReference type="Proteomes" id="UP001500665"/>
    </source>
</evidence>
<comment type="subcellular location">
    <subcellularLocation>
        <location evidence="1">Cell membrane</location>
        <topology evidence="1">Multi-pass membrane protein</topology>
    </subcellularLocation>
</comment>
<dbReference type="SFLD" id="SFLDS00003">
    <property type="entry name" value="Haloacid_Dehalogenase"/>
    <property type="match status" value="1"/>
</dbReference>
<dbReference type="SFLD" id="SFLDF00027">
    <property type="entry name" value="p-type_atpase"/>
    <property type="match status" value="1"/>
</dbReference>
<organism evidence="9 10">
    <name type="scientific">Actinocorallia libanotica</name>
    <dbReference type="NCBI Taxonomy" id="46162"/>
    <lineage>
        <taxon>Bacteria</taxon>
        <taxon>Bacillati</taxon>
        <taxon>Actinomycetota</taxon>
        <taxon>Actinomycetes</taxon>
        <taxon>Streptosporangiales</taxon>
        <taxon>Thermomonosporaceae</taxon>
        <taxon>Actinocorallia</taxon>
    </lineage>
</organism>
<feature type="domain" description="P-type ATPase A" evidence="8">
    <location>
        <begin position="113"/>
        <end position="208"/>
    </location>
</feature>
<feature type="transmembrane region" description="Helical" evidence="7">
    <location>
        <begin position="764"/>
        <end position="780"/>
    </location>
</feature>
<dbReference type="InterPro" id="IPR059000">
    <property type="entry name" value="ATPase_P-type_domA"/>
</dbReference>
<protein>
    <submittedName>
        <fullName evidence="9">HAD-IC family P-type ATPase</fullName>
    </submittedName>
</protein>
<evidence type="ECO:0000259" key="8">
    <source>
        <dbReference type="Pfam" id="PF00122"/>
    </source>
</evidence>
<dbReference type="Gene3D" id="3.40.1110.10">
    <property type="entry name" value="Calcium-transporting ATPase, cytoplasmic domain N"/>
    <property type="match status" value="1"/>
</dbReference>
<feature type="transmembrane region" description="Helical" evidence="7">
    <location>
        <begin position="227"/>
        <end position="248"/>
    </location>
</feature>
<sequence length="813" mass="85942">MRTARAAGDEMGEENAGVPQGGLSSAEAAARRASGLSNDARRRTSRSVGEILRANVLTRFNALIGSLFVLVMVFGQWQDGLFGVIALANTVIGVSQELRAKRTLDRLAVVGEQRVPVVRDGRRVEVPQDGVVLGDLILVEAGDRIVVDGPVAVSRSLELDESLLTGEADPVPKEPGDEVRSGGFVVAGGGAYTAAAVGRDAYAARLSEEASRFTRTRSELLEGIDRFLRGVTWLLVPVGVLLAVNQFLSADDLSEAVVGAVAGVVTMVPEGLVLMTGIAFAVGVVRLGRRRCLVQELPAIEVLARVDVLCVDKTGTLTEPGMDLERIIRLGRDLPVDAALRALVAADPSPNRTMRAVADGLGGGPGGWSAMCAVPFSSARKWSGASFGEHGDWLLGAPDVLLPRGEAREEAERLGATGLRMLALAKAPGGGLAELEGGAETALEPAALIVLAQRPRPEARDALRYFAEQGVAVKVLSGDEPASVGAIASVLGLHGADRPYDARGLTAADLGDVLEERSVFGRVTPRQKQEMVRALQSRGHTVAMTGDGVNDVLALKEADLGVAMGSGSGATRAVAQLVLLDDDFTAMPRVVLEGRRVLGNIERVANLFLTKTVYAILLSVLVGLAGVPFPFLPRHLTLISALTIGIPAFFLALAPNRERVRPGFVPRVLSFAVPAGLACGVATFAGYRLAVDRPYTVFAENRTTATLALFLLALWVLVLIARPLTRWKALLIAVMGLCFAAVVADPPLRRFFALHLGDPRNDAVAALIAVGTGAVLWLALRQDWYGRAADLLGRIRRPLCPDHCGYGWPYGKG</sequence>
<evidence type="ECO:0000256" key="7">
    <source>
        <dbReference type="SAM" id="Phobius"/>
    </source>
</evidence>
<dbReference type="PRINTS" id="PR00119">
    <property type="entry name" value="CATATPASE"/>
</dbReference>
<evidence type="ECO:0000256" key="5">
    <source>
        <dbReference type="ARBA" id="ARBA00023136"/>
    </source>
</evidence>
<dbReference type="InterPro" id="IPR018303">
    <property type="entry name" value="ATPase_P-typ_P_site"/>
</dbReference>
<feature type="transmembrane region" description="Helical" evidence="7">
    <location>
        <begin position="702"/>
        <end position="720"/>
    </location>
</feature>
<dbReference type="Gene3D" id="3.40.50.1000">
    <property type="entry name" value="HAD superfamily/HAD-like"/>
    <property type="match status" value="1"/>
</dbReference>
<dbReference type="InterPro" id="IPR023299">
    <property type="entry name" value="ATPase_P-typ_cyto_dom_N"/>
</dbReference>
<feature type="transmembrane region" description="Helical" evidence="7">
    <location>
        <begin position="80"/>
        <end position="98"/>
    </location>
</feature>
<dbReference type="PRINTS" id="PR00120">
    <property type="entry name" value="HATPASE"/>
</dbReference>
<reference evidence="9 10" key="1">
    <citation type="journal article" date="2019" name="Int. J. Syst. Evol. Microbiol.">
        <title>The Global Catalogue of Microorganisms (GCM) 10K type strain sequencing project: providing services to taxonomists for standard genome sequencing and annotation.</title>
        <authorList>
            <consortium name="The Broad Institute Genomics Platform"/>
            <consortium name="The Broad Institute Genome Sequencing Center for Infectious Disease"/>
            <person name="Wu L."/>
            <person name="Ma J."/>
        </authorList>
    </citation>
    <scope>NUCLEOTIDE SEQUENCE [LARGE SCALE GENOMIC DNA]</scope>
    <source>
        <strain evidence="9 10">JCM 10696</strain>
    </source>
</reference>
<dbReference type="Gene3D" id="2.70.150.10">
    <property type="entry name" value="Calcium-transporting ATPase, cytoplasmic transduction domain A"/>
    <property type="match status" value="1"/>
</dbReference>
<evidence type="ECO:0000256" key="6">
    <source>
        <dbReference type="SAM" id="MobiDB-lite"/>
    </source>
</evidence>
<dbReference type="SUPFAM" id="SSF81665">
    <property type="entry name" value="Calcium ATPase, transmembrane domain M"/>
    <property type="match status" value="1"/>
</dbReference>
<dbReference type="Pfam" id="PF00702">
    <property type="entry name" value="Hydrolase"/>
    <property type="match status" value="1"/>
</dbReference>
<dbReference type="PROSITE" id="PS00154">
    <property type="entry name" value="ATPASE_E1_E2"/>
    <property type="match status" value="1"/>
</dbReference>
<dbReference type="SFLD" id="SFLDG00002">
    <property type="entry name" value="C1.7:_P-type_atpase_like"/>
    <property type="match status" value="1"/>
</dbReference>
<name>A0ABN1RV38_9ACTN</name>
<feature type="transmembrane region" description="Helical" evidence="7">
    <location>
        <begin position="613"/>
        <end position="632"/>
    </location>
</feature>
<gene>
    <name evidence="9" type="ORF">GCM10009550_63340</name>
</gene>
<keyword evidence="2 7" id="KW-0812">Transmembrane</keyword>
<dbReference type="Proteomes" id="UP001500665">
    <property type="component" value="Unassembled WGS sequence"/>
</dbReference>
<dbReference type="SUPFAM" id="SSF56784">
    <property type="entry name" value="HAD-like"/>
    <property type="match status" value="1"/>
</dbReference>
<feature type="transmembrane region" description="Helical" evidence="7">
    <location>
        <begin position="638"/>
        <end position="656"/>
    </location>
</feature>
<comment type="caution">
    <text evidence="9">The sequence shown here is derived from an EMBL/GenBank/DDBJ whole genome shotgun (WGS) entry which is preliminary data.</text>
</comment>
<feature type="transmembrane region" description="Helical" evidence="7">
    <location>
        <begin position="51"/>
        <end position="74"/>
    </location>
</feature>
<dbReference type="EMBL" id="BAAAHH010000035">
    <property type="protein sequence ID" value="GAA0964745.1"/>
    <property type="molecule type" value="Genomic_DNA"/>
</dbReference>
<accession>A0ABN1RV38</accession>
<dbReference type="InterPro" id="IPR044492">
    <property type="entry name" value="P_typ_ATPase_HD_dom"/>
</dbReference>
<feature type="transmembrane region" description="Helical" evidence="7">
    <location>
        <begin position="260"/>
        <end position="285"/>
    </location>
</feature>
<proteinExistence type="predicted"/>
<keyword evidence="4 7" id="KW-1133">Transmembrane helix</keyword>
<evidence type="ECO:0000256" key="4">
    <source>
        <dbReference type="ARBA" id="ARBA00022989"/>
    </source>
</evidence>
<evidence type="ECO:0000313" key="9">
    <source>
        <dbReference type="EMBL" id="GAA0964745.1"/>
    </source>
</evidence>
<evidence type="ECO:0000256" key="2">
    <source>
        <dbReference type="ARBA" id="ARBA00022692"/>
    </source>
</evidence>
<dbReference type="InterPro" id="IPR036412">
    <property type="entry name" value="HAD-like_sf"/>
</dbReference>
<dbReference type="InterPro" id="IPR023298">
    <property type="entry name" value="ATPase_P-typ_TM_dom_sf"/>
</dbReference>
<dbReference type="PANTHER" id="PTHR42861">
    <property type="entry name" value="CALCIUM-TRANSPORTING ATPASE"/>
    <property type="match status" value="1"/>
</dbReference>
<dbReference type="InterPro" id="IPR001757">
    <property type="entry name" value="P_typ_ATPase"/>
</dbReference>
<dbReference type="NCBIfam" id="TIGR01494">
    <property type="entry name" value="ATPase_P-type"/>
    <property type="match status" value="2"/>
</dbReference>
<keyword evidence="3" id="KW-1278">Translocase</keyword>
<keyword evidence="5 7" id="KW-0472">Membrane</keyword>
<dbReference type="InterPro" id="IPR023214">
    <property type="entry name" value="HAD_sf"/>
</dbReference>
<feature type="region of interest" description="Disordered" evidence="6">
    <location>
        <begin position="1"/>
        <end position="25"/>
    </location>
</feature>